<dbReference type="Pfam" id="PF03963">
    <property type="entry name" value="FlgD"/>
    <property type="match status" value="1"/>
</dbReference>
<accession>A0ABT0BPI1</accession>
<organism evidence="5 6">
    <name type="scientific">Novosphingobium beihaiensis</name>
    <dbReference type="NCBI Taxonomy" id="2930389"/>
    <lineage>
        <taxon>Bacteria</taxon>
        <taxon>Pseudomonadati</taxon>
        <taxon>Pseudomonadota</taxon>
        <taxon>Alphaproteobacteria</taxon>
        <taxon>Sphingomonadales</taxon>
        <taxon>Sphingomonadaceae</taxon>
        <taxon>Novosphingobium</taxon>
    </lineage>
</organism>
<keyword evidence="5" id="KW-0969">Cilium</keyword>
<evidence type="ECO:0000256" key="1">
    <source>
        <dbReference type="ARBA" id="ARBA00010577"/>
    </source>
</evidence>
<dbReference type="InterPro" id="IPR005648">
    <property type="entry name" value="FlgD"/>
</dbReference>
<name>A0ABT0BPI1_9SPHN</name>
<comment type="caution">
    <text evidence="5">The sequence shown here is derived from an EMBL/GenBank/DDBJ whole genome shotgun (WGS) entry which is preliminary data.</text>
</comment>
<keyword evidence="5" id="KW-0282">Flagellum</keyword>
<gene>
    <name evidence="5" type="ORF">MTR66_09175</name>
</gene>
<proteinExistence type="inferred from homology"/>
<evidence type="ECO:0000313" key="6">
    <source>
        <dbReference type="Proteomes" id="UP001202281"/>
    </source>
</evidence>
<evidence type="ECO:0000256" key="4">
    <source>
        <dbReference type="ARBA" id="ARBA00024746"/>
    </source>
</evidence>
<dbReference type="EMBL" id="JALHLG010000009">
    <property type="protein sequence ID" value="MCJ2186985.1"/>
    <property type="molecule type" value="Genomic_DNA"/>
</dbReference>
<keyword evidence="5" id="KW-0966">Cell projection</keyword>
<evidence type="ECO:0000256" key="2">
    <source>
        <dbReference type="ARBA" id="ARBA00016013"/>
    </source>
</evidence>
<keyword evidence="3" id="KW-1005">Bacterial flagellum biogenesis</keyword>
<evidence type="ECO:0000256" key="3">
    <source>
        <dbReference type="ARBA" id="ARBA00022795"/>
    </source>
</evidence>
<evidence type="ECO:0000313" key="5">
    <source>
        <dbReference type="EMBL" id="MCJ2186985.1"/>
    </source>
</evidence>
<keyword evidence="6" id="KW-1185">Reference proteome</keyword>
<comment type="similarity">
    <text evidence="1">Belongs to the FlgD family.</text>
</comment>
<dbReference type="RefSeq" id="WP_243919988.1">
    <property type="nucleotide sequence ID" value="NZ_JALHLG010000009.1"/>
</dbReference>
<dbReference type="Proteomes" id="UP001202281">
    <property type="component" value="Unassembled WGS sequence"/>
</dbReference>
<sequence>MLLSGINSVQPSGLGRIPIARQISAGTTGTTTVGAGTSGTTTTPASTATSAFGLGFDALLKIVLTQLTYQDPLKPMDNFQFVSQLAQFSQIQQGQETNQSLSSLLAAQAASQASGLLGRTVDVNTGQAQLTGVVKAVSFANGSPALTIQTPEGATVSSIALATVTQVRETQ</sequence>
<reference evidence="5 6" key="1">
    <citation type="submission" date="2022-04" db="EMBL/GenBank/DDBJ databases">
        <title>Identification of a novel bacterium isolated from mangrove sediments.</title>
        <authorList>
            <person name="Pan X."/>
        </authorList>
    </citation>
    <scope>NUCLEOTIDE SEQUENCE [LARGE SCALE GENOMIC DNA]</scope>
    <source>
        <strain evidence="5 6">B2638</strain>
    </source>
</reference>
<protein>
    <recommendedName>
        <fullName evidence="2">Basal-body rod modification protein FlgD</fullName>
    </recommendedName>
</protein>
<comment type="function">
    <text evidence="4">Required for flagellar hook formation. May act as a scaffolding protein.</text>
</comment>